<dbReference type="AlphaFoldDB" id="E6SPZ7"/>
<dbReference type="STRING" id="693979.Bache_0885"/>
<dbReference type="HOGENOM" id="CLU_1912817_0_0_10"/>
<accession>E6SPZ7</accession>
<organism evidence="2 3">
    <name type="scientific">Bacteroides helcogenes (strain ATCC 35417 / DSM 20613 / JCM 6297 / CCUG 15421 / P 36-108)</name>
    <dbReference type="NCBI Taxonomy" id="693979"/>
    <lineage>
        <taxon>Bacteria</taxon>
        <taxon>Pseudomonadati</taxon>
        <taxon>Bacteroidota</taxon>
        <taxon>Bacteroidia</taxon>
        <taxon>Bacteroidales</taxon>
        <taxon>Bacteroidaceae</taxon>
        <taxon>Bacteroides</taxon>
    </lineage>
</organism>
<evidence type="ECO:0000313" key="3">
    <source>
        <dbReference type="Proteomes" id="UP000008630"/>
    </source>
</evidence>
<reference key="1">
    <citation type="submission" date="2010-11" db="EMBL/GenBank/DDBJ databases">
        <title>The complete genome of Bacteroides helcogenes P 36-108.</title>
        <authorList>
            <consortium name="US DOE Joint Genome Institute (JGI-PGF)"/>
            <person name="Lucas S."/>
            <person name="Copeland A."/>
            <person name="Lapidus A."/>
            <person name="Bruce D."/>
            <person name="Goodwin L."/>
            <person name="Pitluck S."/>
            <person name="Kyrpides N."/>
            <person name="Mavromatis K."/>
            <person name="Ivanova N."/>
            <person name="Zeytun A."/>
            <person name="Brettin T."/>
            <person name="Detter J.C."/>
            <person name="Tapia R."/>
            <person name="Han C."/>
            <person name="Land M."/>
            <person name="Hauser L."/>
            <person name="Markowitz V."/>
            <person name="Cheng J.-F."/>
            <person name="Hugenholtz P."/>
            <person name="Woyke T."/>
            <person name="Wu D."/>
            <person name="Gronow S."/>
            <person name="Wellnitz S."/>
            <person name="Brambilla E."/>
            <person name="Klenk H.-P."/>
            <person name="Eisen J.A."/>
        </authorList>
    </citation>
    <scope>NUCLEOTIDE SEQUENCE</scope>
    <source>
        <strain>P 36-108</strain>
    </source>
</reference>
<dbReference type="Proteomes" id="UP000008630">
    <property type="component" value="Chromosome"/>
</dbReference>
<proteinExistence type="predicted"/>
<reference evidence="2 3" key="2">
    <citation type="journal article" date="2011" name="Stand. Genomic Sci.">
        <title>Complete genome sequence of Bacteroides helcogenes type strain (P 36-108).</title>
        <authorList>
            <person name="Pati A."/>
            <person name="Gronow S."/>
            <person name="Zeytun A."/>
            <person name="Lapidus A."/>
            <person name="Nolan M."/>
            <person name="Hammon N."/>
            <person name="Deshpande S."/>
            <person name="Cheng J.F."/>
            <person name="Tapia R."/>
            <person name="Han C."/>
            <person name="Goodwin L."/>
            <person name="Pitluck S."/>
            <person name="Liolios K."/>
            <person name="Pagani I."/>
            <person name="Ivanova N."/>
            <person name="Mavromatis K."/>
            <person name="Chen A."/>
            <person name="Palaniappan K."/>
            <person name="Land M."/>
            <person name="Hauser L."/>
            <person name="Chang Y.J."/>
            <person name="Jeffries C.D."/>
            <person name="Detter J.C."/>
            <person name="Brambilla E."/>
            <person name="Rohde M."/>
            <person name="Goker M."/>
            <person name="Woyke T."/>
            <person name="Bristow J."/>
            <person name="Eisen J.A."/>
            <person name="Markowitz V."/>
            <person name="Hugenholtz P."/>
            <person name="Kyrpides N.C."/>
            <person name="Klenk H.P."/>
            <person name="Lucas S."/>
        </authorList>
    </citation>
    <scope>NUCLEOTIDE SEQUENCE [LARGE SCALE GENOMIC DNA]</scope>
    <source>
        <strain evidence="3">ATCC 35417 / DSM 20613 / JCM 6297 / CCUG 15421 / P 36-108</strain>
    </source>
</reference>
<keyword evidence="1" id="KW-0472">Membrane</keyword>
<dbReference type="RefSeq" id="WP_013546515.1">
    <property type="nucleotide sequence ID" value="NC_014933.1"/>
</dbReference>
<dbReference type="KEGG" id="bhl:Bache_0885"/>
<gene>
    <name evidence="2" type="ordered locus">Bache_0885</name>
</gene>
<dbReference type="InterPro" id="IPR046660">
    <property type="entry name" value="DUF6769"/>
</dbReference>
<keyword evidence="3" id="KW-1185">Reference proteome</keyword>
<dbReference type="EMBL" id="CP002352">
    <property type="protein sequence ID" value="ADV42902.1"/>
    <property type="molecule type" value="Genomic_DNA"/>
</dbReference>
<keyword evidence="1" id="KW-0812">Transmembrane</keyword>
<protein>
    <submittedName>
        <fullName evidence="2">Uncharacterized protein</fullName>
    </submittedName>
</protein>
<evidence type="ECO:0000313" key="2">
    <source>
        <dbReference type="EMBL" id="ADV42902.1"/>
    </source>
</evidence>
<evidence type="ECO:0000256" key="1">
    <source>
        <dbReference type="SAM" id="Phobius"/>
    </source>
</evidence>
<dbReference type="eggNOG" id="ENOG502ZP0P">
    <property type="taxonomic scope" value="Bacteria"/>
</dbReference>
<sequence>MKRAANIILLSLSVLMILIMPFVPHHHHKDVECMVVERCISDNTYNDEHTAHPADNDSKDNSLCVKNIQSLNVKSGIHHDWSAVHLFPLLIFTYNELFVDVYRQESPLYDRYTISYKSPIGRGVTSLRAPPHFHS</sequence>
<feature type="transmembrane region" description="Helical" evidence="1">
    <location>
        <begin position="7"/>
        <end position="24"/>
    </location>
</feature>
<keyword evidence="1" id="KW-1133">Transmembrane helix</keyword>
<dbReference type="Pfam" id="PF20558">
    <property type="entry name" value="DUF6769"/>
    <property type="match status" value="1"/>
</dbReference>
<name>E6SPZ7_BACT6</name>
<dbReference type="OrthoDB" id="1013012at2"/>